<sequence>MRLVMVHGRDQQGKNPEQLCETWIRSLNYGLAKNNLAPISSADVEVVFPYYGDVLAGLVAELRKPPPEIITKGSNGAGSALIEKIAQAQAEVMREFLGQERIELPDDEVVPKGIQNSSPVLALARLADDSFFGQALLSQLTEDVVVYLSVEAVQRQVNVIVREAINDHPCIVVGHSLGSVVAYRVLRALGTQSNVVKFVTIGSPLGLATIRKLLLPPALEHPAGVKSWFNAYDARDIVSLFPLDSATWPVTPQIKNCGEIVNHTENCHGISGYLDDAAVAYEIHAAMQSEASGLTDSELRV</sequence>
<dbReference type="InterPro" id="IPR029058">
    <property type="entry name" value="AB_hydrolase_fold"/>
</dbReference>
<keyword evidence="2" id="KW-1185">Reference proteome</keyword>
<gene>
    <name evidence="1" type="ORF">AT302_10680</name>
</gene>
<reference evidence="2" key="1">
    <citation type="submission" date="2015-12" db="EMBL/GenBank/DDBJ databases">
        <title>Complete genome sequence of Pandoraea norimbergensis DSM 11628.</title>
        <authorList>
            <person name="Ee R."/>
            <person name="Lim Y.-L."/>
            <person name="Yong D."/>
            <person name="Yin W.-F."/>
            <person name="Chan K.-G."/>
        </authorList>
    </citation>
    <scope>NUCLEOTIDE SEQUENCE [LARGE SCALE GENOMIC DNA]</scope>
    <source>
        <strain evidence="2">DSM 11628</strain>
    </source>
</reference>
<accession>A0ABM5WIK5</accession>
<evidence type="ECO:0000313" key="1">
    <source>
        <dbReference type="EMBL" id="ALS60162.1"/>
    </source>
</evidence>
<dbReference type="Gene3D" id="3.40.50.1820">
    <property type="entry name" value="alpha/beta hydrolase"/>
    <property type="match status" value="1"/>
</dbReference>
<dbReference type="RefSeq" id="WP_058377080.1">
    <property type="nucleotide sequence ID" value="NZ_CP013480.3"/>
</dbReference>
<evidence type="ECO:0008006" key="3">
    <source>
        <dbReference type="Google" id="ProtNLM"/>
    </source>
</evidence>
<evidence type="ECO:0000313" key="2">
    <source>
        <dbReference type="Proteomes" id="UP000060277"/>
    </source>
</evidence>
<organism evidence="1 2">
    <name type="scientific">Pandoraea norimbergensis</name>
    <dbReference type="NCBI Taxonomy" id="93219"/>
    <lineage>
        <taxon>Bacteria</taxon>
        <taxon>Pseudomonadati</taxon>
        <taxon>Pseudomonadota</taxon>
        <taxon>Betaproteobacteria</taxon>
        <taxon>Burkholderiales</taxon>
        <taxon>Burkholderiaceae</taxon>
        <taxon>Pandoraea</taxon>
    </lineage>
</organism>
<proteinExistence type="predicted"/>
<name>A0ABM5WIK5_9BURK</name>
<dbReference type="Proteomes" id="UP000060277">
    <property type="component" value="Chromosome"/>
</dbReference>
<dbReference type="EMBL" id="CP013480">
    <property type="protein sequence ID" value="ALS60162.1"/>
    <property type="molecule type" value="Genomic_DNA"/>
</dbReference>
<dbReference type="SUPFAM" id="SSF53474">
    <property type="entry name" value="alpha/beta-Hydrolases"/>
    <property type="match status" value="1"/>
</dbReference>
<protein>
    <recommendedName>
        <fullName evidence="3">AB hydrolase-1 domain-containing protein</fullName>
    </recommendedName>
</protein>